<evidence type="ECO:0000313" key="2">
    <source>
        <dbReference type="EMBL" id="HDS11041.1"/>
    </source>
</evidence>
<dbReference type="EMBL" id="DSDY01000166">
    <property type="protein sequence ID" value="HDS11041.1"/>
    <property type="molecule type" value="Genomic_DNA"/>
</dbReference>
<accession>A0A7C1EAE1</accession>
<keyword evidence="2" id="KW-0238">DNA-binding</keyword>
<name>A0A7C1EAE1_9CREN</name>
<gene>
    <name evidence="2" type="ORF">ENO04_05465</name>
</gene>
<sequence length="93" mass="10628">MSEKQQSRKLILVNRTPLEELVLNVILTLRELKENEVLVLKGRGDYIPKAIDVYNEVKKRLGNALVLENVSIGSEKAGRRTLSYIEISLKFTM</sequence>
<reference evidence="2" key="1">
    <citation type="journal article" date="2020" name="mSystems">
        <title>Genome- and Community-Level Interaction Insights into Carbon Utilization and Element Cycling Functions of Hydrothermarchaeota in Hydrothermal Sediment.</title>
        <authorList>
            <person name="Zhou Z."/>
            <person name="Liu Y."/>
            <person name="Xu W."/>
            <person name="Pan J."/>
            <person name="Luo Z.H."/>
            <person name="Li M."/>
        </authorList>
    </citation>
    <scope>NUCLEOTIDE SEQUENCE [LARGE SCALE GENOMIC DNA]</scope>
    <source>
        <strain evidence="2">SpSt-123</strain>
    </source>
</reference>
<dbReference type="InterPro" id="IPR036882">
    <property type="entry name" value="Alba-like_dom_sf"/>
</dbReference>
<dbReference type="InterPro" id="IPR002775">
    <property type="entry name" value="DNA/RNA-bd_Alba-like"/>
</dbReference>
<organism evidence="2">
    <name type="scientific">Fervidicoccus fontis</name>
    <dbReference type="NCBI Taxonomy" id="683846"/>
    <lineage>
        <taxon>Archaea</taxon>
        <taxon>Thermoproteota</taxon>
        <taxon>Thermoprotei</taxon>
        <taxon>Fervidicoccales</taxon>
        <taxon>Fervidicoccaceae</taxon>
        <taxon>Fervidicoccus</taxon>
    </lineage>
</organism>
<feature type="domain" description="DNA/RNA-binding protein Alba-like" evidence="1">
    <location>
        <begin position="11"/>
        <end position="72"/>
    </location>
</feature>
<dbReference type="AlphaFoldDB" id="A0A7C1EAE1"/>
<dbReference type="Gene3D" id="3.30.110.20">
    <property type="entry name" value="Alba-like domain"/>
    <property type="match status" value="1"/>
</dbReference>
<evidence type="ECO:0000259" key="1">
    <source>
        <dbReference type="Pfam" id="PF01918"/>
    </source>
</evidence>
<comment type="caution">
    <text evidence="2">The sequence shown here is derived from an EMBL/GenBank/DDBJ whole genome shotgun (WGS) entry which is preliminary data.</text>
</comment>
<proteinExistence type="predicted"/>
<dbReference type="Pfam" id="PF01918">
    <property type="entry name" value="Alba"/>
    <property type="match status" value="1"/>
</dbReference>
<dbReference type="GO" id="GO:0003677">
    <property type="term" value="F:DNA binding"/>
    <property type="evidence" value="ECO:0007669"/>
    <property type="project" value="UniProtKB-KW"/>
</dbReference>
<dbReference type="SUPFAM" id="SSF82704">
    <property type="entry name" value="AlbA-like"/>
    <property type="match status" value="1"/>
</dbReference>
<protein>
    <submittedName>
        <fullName evidence="2">DNA-binding protein</fullName>
    </submittedName>
</protein>